<dbReference type="GO" id="GO:0005737">
    <property type="term" value="C:cytoplasm"/>
    <property type="evidence" value="ECO:0007669"/>
    <property type="project" value="TreeGrafter"/>
</dbReference>
<keyword evidence="7" id="KW-0645">Protease</keyword>
<dbReference type="GO" id="GO:0008270">
    <property type="term" value="F:zinc ion binding"/>
    <property type="evidence" value="ECO:0007669"/>
    <property type="project" value="InterPro"/>
</dbReference>
<dbReference type="Gene3D" id="2.60.40.1730">
    <property type="entry name" value="tricorn interacting facor f3 domain"/>
    <property type="match status" value="1"/>
</dbReference>
<dbReference type="InterPro" id="IPR014782">
    <property type="entry name" value="Peptidase_M1_dom"/>
</dbReference>
<dbReference type="SMART" id="SM00567">
    <property type="entry name" value="EZ_HEAT"/>
    <property type="match status" value="7"/>
</dbReference>
<keyword evidence="14" id="KW-0175">Coiled coil</keyword>
<dbReference type="Pfam" id="PF13646">
    <property type="entry name" value="HEAT_2"/>
    <property type="match status" value="1"/>
</dbReference>
<evidence type="ECO:0000256" key="9">
    <source>
        <dbReference type="ARBA" id="ARBA00022801"/>
    </source>
</evidence>
<proteinExistence type="inferred from homology"/>
<dbReference type="EMBL" id="BIFS01000001">
    <property type="protein sequence ID" value="GCE18144.1"/>
    <property type="molecule type" value="Genomic_DNA"/>
</dbReference>
<keyword evidence="6 17" id="KW-0031">Aminopeptidase</keyword>
<feature type="domain" description="Aminopeptidase N-like N-terminal" evidence="16">
    <location>
        <begin position="54"/>
        <end position="226"/>
    </location>
</feature>
<evidence type="ECO:0000256" key="12">
    <source>
        <dbReference type="ARBA" id="ARBA00029811"/>
    </source>
</evidence>
<dbReference type="InterPro" id="IPR050344">
    <property type="entry name" value="Peptidase_M1_aminopeptidases"/>
</dbReference>
<evidence type="ECO:0000313" key="18">
    <source>
        <dbReference type="Proteomes" id="UP000287188"/>
    </source>
</evidence>
<evidence type="ECO:0000256" key="4">
    <source>
        <dbReference type="ARBA" id="ARBA00012564"/>
    </source>
</evidence>
<dbReference type="SUPFAM" id="SSF63737">
    <property type="entry name" value="Leukotriene A4 hydrolase N-terminal domain"/>
    <property type="match status" value="1"/>
</dbReference>
<dbReference type="InterPro" id="IPR027268">
    <property type="entry name" value="Peptidase_M4/M1_CTD_sf"/>
</dbReference>
<evidence type="ECO:0000256" key="8">
    <source>
        <dbReference type="ARBA" id="ARBA00022723"/>
    </source>
</evidence>
<dbReference type="InterPro" id="IPR045357">
    <property type="entry name" value="Aminopeptidase_N-like_N"/>
</dbReference>
<dbReference type="GO" id="GO:0006508">
    <property type="term" value="P:proteolysis"/>
    <property type="evidence" value="ECO:0007669"/>
    <property type="project" value="UniProtKB-KW"/>
</dbReference>
<feature type="domain" description="Peptidase M1 membrane alanine aminopeptidase" evidence="15">
    <location>
        <begin position="263"/>
        <end position="469"/>
    </location>
</feature>
<evidence type="ECO:0000256" key="2">
    <source>
        <dbReference type="ARBA" id="ARBA00001947"/>
    </source>
</evidence>
<comment type="caution">
    <text evidence="17">The sequence shown here is derived from an EMBL/GenBank/DDBJ whole genome shotgun (WGS) entry which is preliminary data.</text>
</comment>
<keyword evidence="10" id="KW-0862">Zinc</keyword>
<evidence type="ECO:0000259" key="15">
    <source>
        <dbReference type="Pfam" id="PF01433"/>
    </source>
</evidence>
<dbReference type="SUPFAM" id="SSF48371">
    <property type="entry name" value="ARM repeat"/>
    <property type="match status" value="1"/>
</dbReference>
<evidence type="ECO:0000313" key="17">
    <source>
        <dbReference type="EMBL" id="GCE18144.1"/>
    </source>
</evidence>
<dbReference type="GO" id="GO:0005615">
    <property type="term" value="C:extracellular space"/>
    <property type="evidence" value="ECO:0007669"/>
    <property type="project" value="TreeGrafter"/>
</dbReference>
<evidence type="ECO:0000256" key="6">
    <source>
        <dbReference type="ARBA" id="ARBA00022438"/>
    </source>
</evidence>
<accession>A0A402AGG6</accession>
<evidence type="ECO:0000256" key="1">
    <source>
        <dbReference type="ARBA" id="ARBA00000098"/>
    </source>
</evidence>
<evidence type="ECO:0000259" key="16">
    <source>
        <dbReference type="Pfam" id="PF17900"/>
    </source>
</evidence>
<dbReference type="SUPFAM" id="SSF55486">
    <property type="entry name" value="Metalloproteases ('zincins'), catalytic domain"/>
    <property type="match status" value="1"/>
</dbReference>
<dbReference type="InterPro" id="IPR016024">
    <property type="entry name" value="ARM-type_fold"/>
</dbReference>
<comment type="cofactor">
    <cofactor evidence="2">
        <name>Zn(2+)</name>
        <dbReference type="ChEBI" id="CHEBI:29105"/>
    </cofactor>
</comment>
<dbReference type="AlphaFoldDB" id="A0A402AGG6"/>
<comment type="similarity">
    <text evidence="3">Belongs to the peptidase M1 family.</text>
</comment>
<dbReference type="InterPro" id="IPR011989">
    <property type="entry name" value="ARM-like"/>
</dbReference>
<dbReference type="Pfam" id="PF17900">
    <property type="entry name" value="Peptidase_M1_N"/>
    <property type="match status" value="1"/>
</dbReference>
<evidence type="ECO:0000256" key="3">
    <source>
        <dbReference type="ARBA" id="ARBA00010136"/>
    </source>
</evidence>
<evidence type="ECO:0000256" key="10">
    <source>
        <dbReference type="ARBA" id="ARBA00022833"/>
    </source>
</evidence>
<dbReference type="EC" id="3.4.11.2" evidence="4"/>
<comment type="catalytic activity">
    <reaction evidence="1">
        <text>Release of an N-terminal amino acid, Xaa-|-Yaa- from a peptide, amide or arylamide. Xaa is preferably Ala, but may be most amino acids including Pro (slow action). When a terminal hydrophobic residue is followed by a prolyl residue, the two may be released as an intact Xaa-Pro dipeptide.</text>
        <dbReference type="EC" id="3.4.11.2"/>
    </reaction>
</comment>
<evidence type="ECO:0000256" key="5">
    <source>
        <dbReference type="ARBA" id="ARBA00015611"/>
    </source>
</evidence>
<keyword evidence="8" id="KW-0479">Metal-binding</keyword>
<dbReference type="GO" id="GO:0016285">
    <property type="term" value="F:alanyl aminopeptidase activity"/>
    <property type="evidence" value="ECO:0007669"/>
    <property type="project" value="UniProtKB-EC"/>
</dbReference>
<dbReference type="InterPro" id="IPR042097">
    <property type="entry name" value="Aminopeptidase_N-like_N_sf"/>
</dbReference>
<evidence type="ECO:0000256" key="14">
    <source>
        <dbReference type="SAM" id="Coils"/>
    </source>
</evidence>
<dbReference type="InterPro" id="IPR004155">
    <property type="entry name" value="PBS_lyase_HEAT"/>
</dbReference>
<feature type="coiled-coil region" evidence="14">
    <location>
        <begin position="865"/>
        <end position="892"/>
    </location>
</feature>
<dbReference type="PANTHER" id="PTHR11533">
    <property type="entry name" value="PROTEASE M1 ZINC METALLOPROTEASE"/>
    <property type="match status" value="1"/>
</dbReference>
<dbReference type="Gene3D" id="1.25.10.10">
    <property type="entry name" value="Leucine-rich Repeat Variant"/>
    <property type="match status" value="2"/>
</dbReference>
<dbReference type="OrthoDB" id="9814383at2"/>
<dbReference type="GO" id="GO:0043171">
    <property type="term" value="P:peptide catabolic process"/>
    <property type="evidence" value="ECO:0007669"/>
    <property type="project" value="TreeGrafter"/>
</dbReference>
<dbReference type="CDD" id="cd09603">
    <property type="entry name" value="M1_APN_like"/>
    <property type="match status" value="1"/>
</dbReference>
<dbReference type="Pfam" id="PF01433">
    <property type="entry name" value="Peptidase_M1"/>
    <property type="match status" value="1"/>
</dbReference>
<gene>
    <name evidence="17" type="ORF">KDK_19440</name>
</gene>
<organism evidence="17 18">
    <name type="scientific">Dictyobacter kobayashii</name>
    <dbReference type="NCBI Taxonomy" id="2014872"/>
    <lineage>
        <taxon>Bacteria</taxon>
        <taxon>Bacillati</taxon>
        <taxon>Chloroflexota</taxon>
        <taxon>Ktedonobacteria</taxon>
        <taxon>Ktedonobacterales</taxon>
        <taxon>Dictyobacteraceae</taxon>
        <taxon>Dictyobacter</taxon>
    </lineage>
</organism>
<keyword evidence="18" id="KW-1185">Reference proteome</keyword>
<dbReference type="GO" id="GO:0042277">
    <property type="term" value="F:peptide binding"/>
    <property type="evidence" value="ECO:0007669"/>
    <property type="project" value="TreeGrafter"/>
</dbReference>
<evidence type="ECO:0000256" key="7">
    <source>
        <dbReference type="ARBA" id="ARBA00022670"/>
    </source>
</evidence>
<dbReference type="InterPro" id="IPR001930">
    <property type="entry name" value="Peptidase_M1"/>
</dbReference>
<dbReference type="Gene3D" id="1.10.390.10">
    <property type="entry name" value="Neutral Protease Domain 2"/>
    <property type="match status" value="1"/>
</dbReference>
<reference evidence="18" key="1">
    <citation type="submission" date="2018-12" db="EMBL/GenBank/DDBJ databases">
        <title>Tengunoibacter tsumagoiensis gen. nov., sp. nov., Dictyobacter kobayashii sp. nov., D. alpinus sp. nov., and D. joshuensis sp. nov. and description of Dictyobacteraceae fam. nov. within the order Ktedonobacterales isolated from Tengu-no-mugimeshi.</title>
        <authorList>
            <person name="Wang C.M."/>
            <person name="Zheng Y."/>
            <person name="Sakai Y."/>
            <person name="Toyoda A."/>
            <person name="Minakuchi Y."/>
            <person name="Abe K."/>
            <person name="Yokota A."/>
            <person name="Yabe S."/>
        </authorList>
    </citation>
    <scope>NUCLEOTIDE SEQUENCE [LARGE SCALE GENOMIC DNA]</scope>
    <source>
        <strain evidence="18">Uno11</strain>
    </source>
</reference>
<keyword evidence="9" id="KW-0378">Hydrolase</keyword>
<name>A0A402AGG6_9CHLR</name>
<evidence type="ECO:0000256" key="13">
    <source>
        <dbReference type="ARBA" id="ARBA00031533"/>
    </source>
</evidence>
<sequence>MFTCNRGEAIELGNGYGLLVFNEHSSLPSPKSRSFEFPGDQLHFAPDRPADVQHVKLDITLDFDQETISGTAYTTFRTLFEEVSTVSLDAEELQIEKVALENGTRLEYSTTNRKLLVILDRPYKHGEQFTVAVTYHAKPRIGLHFMKPVPEDPTRPVHAWTFGEPRYNSHWFPCHDSMDDQATSEIIATVPAEFITISNGNLLDVKDNGATKTHHWRHDVPHGAYLISLVVGDFAVIEDSYNGKPVNYYVRKDRKDDATLLMGKTPQMMRFYSEYTGVEYPYDKYAQTVVEIYTGAMEHTTTTTHSFSLLTDKRAALDMDLVPVVAHELAHQWFGDLLTCRDLANGWLKEGFATYFEKLWEQHDNGNDEFKYGMLYEKLGYLEEDSHYRRPIVYYVYHDRGFELFDRHLYNKGAWVLHMLRHQLGEQGFRRGMKAYLEKYRGKSVVTADLLRTLEEVTGHSLERFFQQWVHGGGHPELEVSYSWDAERKLAKVKVKQTQKVDELTACFYMPLDIAFTLPVSNKEASKGEKSTQTQTVTMQVQLGEDGQTEQSFYLPLEREPLLVRIDPEGWLLKTLKFERSANMLRYQLAHDPDILGRIEAAQELARQKDDSSLEALISTLNNDPFWGVRATAAKSLASLGNEKAQAALIKSLEQLDPTKSSKVRAAVVTALGKYQAPQQAELAQRSAEALRAILSNGDISYLVEANAAEALGRTRTEGVADFLTNLLDRPSWTHFVQRGIFRGLGHTGEDRVVEIMTEYAGNDHNHPTLRRAAVAGLLAVGQQRTLYSEEARQRAVTALLHTLEHDTWAPARSLASMALAAFGDKRAISVLKNTAETELDSGAQRNYLVAAQTLSTEGKDDAQLKQLRSDLDEVREENRKLREQLSAIEARLK</sequence>
<dbReference type="Proteomes" id="UP000287188">
    <property type="component" value="Unassembled WGS sequence"/>
</dbReference>
<dbReference type="GO" id="GO:0070006">
    <property type="term" value="F:metalloaminopeptidase activity"/>
    <property type="evidence" value="ECO:0007669"/>
    <property type="project" value="TreeGrafter"/>
</dbReference>
<dbReference type="GO" id="GO:0016020">
    <property type="term" value="C:membrane"/>
    <property type="evidence" value="ECO:0007669"/>
    <property type="project" value="TreeGrafter"/>
</dbReference>
<keyword evidence="11" id="KW-0482">Metalloprotease</keyword>
<dbReference type="PANTHER" id="PTHR11533:SF174">
    <property type="entry name" value="PUROMYCIN-SENSITIVE AMINOPEPTIDASE-RELATED"/>
    <property type="match status" value="1"/>
</dbReference>
<dbReference type="PRINTS" id="PR00756">
    <property type="entry name" value="ALADIPTASE"/>
</dbReference>
<dbReference type="RefSeq" id="WP_126549725.1">
    <property type="nucleotide sequence ID" value="NZ_BIFS01000001.1"/>
</dbReference>
<protein>
    <recommendedName>
        <fullName evidence="5">Aminopeptidase N</fullName>
        <ecNumber evidence="4">3.4.11.2</ecNumber>
    </recommendedName>
    <alternativeName>
        <fullName evidence="12">Alanine aminopeptidase</fullName>
    </alternativeName>
    <alternativeName>
        <fullName evidence="13">Lysyl aminopeptidase</fullName>
    </alternativeName>
</protein>
<evidence type="ECO:0000256" key="11">
    <source>
        <dbReference type="ARBA" id="ARBA00023049"/>
    </source>
</evidence>